<name>A0A918SKM8_9FLAO</name>
<dbReference type="EMBL" id="BMXB01000019">
    <property type="protein sequence ID" value="GHA48337.1"/>
    <property type="molecule type" value="Genomic_DNA"/>
</dbReference>
<dbReference type="Gene3D" id="3.40.1050.10">
    <property type="entry name" value="Carbonic anhydrase"/>
    <property type="match status" value="1"/>
</dbReference>
<dbReference type="PANTHER" id="PTHR11002:SF79">
    <property type="entry name" value="CARBONIC ANHYDRASE 2"/>
    <property type="match status" value="1"/>
</dbReference>
<accession>A0A918SKM8</accession>
<evidence type="ECO:0000313" key="4">
    <source>
        <dbReference type="Proteomes" id="UP000610456"/>
    </source>
</evidence>
<protein>
    <recommendedName>
        <fullName evidence="5">Carbonic anhydrase</fullName>
    </recommendedName>
</protein>
<dbReference type="InterPro" id="IPR001765">
    <property type="entry name" value="Carbonic_anhydrase"/>
</dbReference>
<comment type="cofactor">
    <cofactor evidence="2">
        <name>Zn(2+)</name>
        <dbReference type="ChEBI" id="CHEBI:29105"/>
    </cofactor>
    <text evidence="2">Binds 1 zinc ion per subunit.</text>
</comment>
<feature type="binding site" evidence="2">
    <location>
        <position position="123"/>
    </location>
    <ligand>
        <name>Zn(2+)</name>
        <dbReference type="ChEBI" id="CHEBI:29105"/>
    </ligand>
</feature>
<evidence type="ECO:0000256" key="1">
    <source>
        <dbReference type="ARBA" id="ARBA00006217"/>
    </source>
</evidence>
<reference evidence="3" key="1">
    <citation type="journal article" date="2014" name="Int. J. Syst. Evol. Microbiol.">
        <title>Complete genome sequence of Corynebacterium casei LMG S-19264T (=DSM 44701T), isolated from a smear-ripened cheese.</title>
        <authorList>
            <consortium name="US DOE Joint Genome Institute (JGI-PGF)"/>
            <person name="Walter F."/>
            <person name="Albersmeier A."/>
            <person name="Kalinowski J."/>
            <person name="Ruckert C."/>
        </authorList>
    </citation>
    <scope>NUCLEOTIDE SEQUENCE</scope>
    <source>
        <strain evidence="3">KCTC 12719</strain>
    </source>
</reference>
<comment type="caution">
    <text evidence="3">The sequence shown here is derived from an EMBL/GenBank/DDBJ whole genome shotgun (WGS) entry which is preliminary data.</text>
</comment>
<dbReference type="SUPFAM" id="SSF53056">
    <property type="entry name" value="beta-carbonic anhydrase, cab"/>
    <property type="match status" value="1"/>
</dbReference>
<dbReference type="AlphaFoldDB" id="A0A918SKM8"/>
<reference evidence="3" key="2">
    <citation type="submission" date="2020-09" db="EMBL/GenBank/DDBJ databases">
        <authorList>
            <person name="Sun Q."/>
            <person name="Kim S."/>
        </authorList>
    </citation>
    <scope>NUCLEOTIDE SEQUENCE</scope>
    <source>
        <strain evidence="3">KCTC 12719</strain>
    </source>
</reference>
<dbReference type="GO" id="GO:0004089">
    <property type="term" value="F:carbonate dehydratase activity"/>
    <property type="evidence" value="ECO:0007669"/>
    <property type="project" value="InterPro"/>
</dbReference>
<dbReference type="CDD" id="cd03378">
    <property type="entry name" value="beta_CA_cladeC"/>
    <property type="match status" value="1"/>
</dbReference>
<organism evidence="3 4">
    <name type="scientific">Salinimicrobium marinum</name>
    <dbReference type="NCBI Taxonomy" id="680283"/>
    <lineage>
        <taxon>Bacteria</taxon>
        <taxon>Pseudomonadati</taxon>
        <taxon>Bacteroidota</taxon>
        <taxon>Flavobacteriia</taxon>
        <taxon>Flavobacteriales</taxon>
        <taxon>Flavobacteriaceae</taxon>
        <taxon>Salinimicrobium</taxon>
    </lineage>
</organism>
<sequence length="284" mass="31627">MDKQILNLFKLIKMTNRKMQLILCFGVFLMFLQTSCAQTRNTSERDQSTMNEENLQSREWREENYIVNRDSASANPYYGLQKLRGGNQRFEQGRSIHPRQHPELVEALVEGQYPFATIVGCSDSRVATEIIFDQGFGDLFVARTAGQVMTQASYATLEYAYLNLGTKLIVVLGHSSCGAVTAAVERPADPPSHIVSLINAIKPAALAVEGMGDNQLEMAVKQNVINQVEELRRLEAVLSRGYEKGDLLIVGAVYDLPTGNIEFLEETLQELPATNYSTKDITGL</sequence>
<feature type="binding site" evidence="2">
    <location>
        <position position="177"/>
    </location>
    <ligand>
        <name>Zn(2+)</name>
        <dbReference type="ChEBI" id="CHEBI:29105"/>
    </ligand>
</feature>
<feature type="binding site" evidence="2">
    <location>
        <position position="174"/>
    </location>
    <ligand>
        <name>Zn(2+)</name>
        <dbReference type="ChEBI" id="CHEBI:29105"/>
    </ligand>
</feature>
<feature type="binding site" evidence="2">
    <location>
        <position position="121"/>
    </location>
    <ligand>
        <name>Zn(2+)</name>
        <dbReference type="ChEBI" id="CHEBI:29105"/>
    </ligand>
</feature>
<evidence type="ECO:0008006" key="5">
    <source>
        <dbReference type="Google" id="ProtNLM"/>
    </source>
</evidence>
<dbReference type="PANTHER" id="PTHR11002">
    <property type="entry name" value="CARBONIC ANHYDRASE"/>
    <property type="match status" value="1"/>
</dbReference>
<proteinExistence type="inferred from homology"/>
<keyword evidence="2" id="KW-0862">Zinc</keyword>
<comment type="similarity">
    <text evidence="1">Belongs to the beta-class carbonic anhydrase family.</text>
</comment>
<dbReference type="GO" id="GO:0008270">
    <property type="term" value="F:zinc ion binding"/>
    <property type="evidence" value="ECO:0007669"/>
    <property type="project" value="InterPro"/>
</dbReference>
<keyword evidence="2" id="KW-0479">Metal-binding</keyword>
<dbReference type="Proteomes" id="UP000610456">
    <property type="component" value="Unassembled WGS sequence"/>
</dbReference>
<dbReference type="SMART" id="SM00947">
    <property type="entry name" value="Pro_CA"/>
    <property type="match status" value="1"/>
</dbReference>
<gene>
    <name evidence="3" type="ORF">GCM10007103_31500</name>
</gene>
<evidence type="ECO:0000313" key="3">
    <source>
        <dbReference type="EMBL" id="GHA48337.1"/>
    </source>
</evidence>
<dbReference type="InterPro" id="IPR036874">
    <property type="entry name" value="Carbonic_anhydrase_sf"/>
</dbReference>
<keyword evidence="4" id="KW-1185">Reference proteome</keyword>
<dbReference type="Pfam" id="PF00484">
    <property type="entry name" value="Pro_CA"/>
    <property type="match status" value="1"/>
</dbReference>
<evidence type="ECO:0000256" key="2">
    <source>
        <dbReference type="PIRSR" id="PIRSR601765-1"/>
    </source>
</evidence>